<name>A0AC61QIB4_9BACT</name>
<keyword evidence="2" id="KW-1185">Reference proteome</keyword>
<organism evidence="1 2">
    <name type="scientific">Candidatus Syntrophosphaera thermopropionivorans</name>
    <dbReference type="NCBI Taxonomy" id="2593015"/>
    <lineage>
        <taxon>Bacteria</taxon>
        <taxon>Pseudomonadati</taxon>
        <taxon>Candidatus Cloacimonadota</taxon>
        <taxon>Candidatus Cloacimonadia</taxon>
        <taxon>Candidatus Cloacimonadales</taxon>
        <taxon>Candidatus Cloacimonadaceae</taxon>
        <taxon>Candidatus Syntrophosphaera</taxon>
    </lineage>
</organism>
<keyword evidence="1" id="KW-0436">Ligase</keyword>
<dbReference type="EC" id="6.3.2.8" evidence="1"/>
<evidence type="ECO:0000313" key="1">
    <source>
        <dbReference type="EMBL" id="TDF72715.1"/>
    </source>
</evidence>
<sequence>MLGKTRKIHFTGIGGIGMSGIAEFLHNQGLEITGSDLKKTDITRHLESLGIKITEGHDPALVKDVDVVVRSSAIKDDNPEIQAAKALKIPVIRRAEMLAEITRMSFSIGISGTHGKTTTTSMTGLVLEAAGLDPTIIVGGKIKNYGSNNVMGSGQYIVVEADEYDHSFLTLSPCIAGITNIDIDHLDCYQNLDEIKKAFIEYANKVPFFGSVIACLDDPGVQSILPEINKRIVTYGFSRQADIQAQNIKMKNFMAEYDVSYKSYRLGRINLKVTGKHNILNSLMAVGIGLELDIPFKSIKEGLESYSGVYRRFELKGTANGITIYDDYAHHPTEITATLDGFKEGTKRRIVTLFQPHLYSRTRDFYKEFANAFFSCDCLILAPIYPAREEPIEGVSSKLIADAAIQSGHHNVVLIEKNEDIVPLTLSLLKPNDILITMGAGNIWQYGEEILRELKKAVDKNSKSENDKNLEK</sequence>
<gene>
    <name evidence="1" type="ORF">E0946_05715</name>
</gene>
<comment type="caution">
    <text evidence="1">The sequence shown here is derived from an EMBL/GenBank/DDBJ whole genome shotgun (WGS) entry which is preliminary data.</text>
</comment>
<dbReference type="Proteomes" id="UP000294588">
    <property type="component" value="Unassembled WGS sequence"/>
</dbReference>
<accession>A0AC61QIB4</accession>
<reference evidence="1" key="1">
    <citation type="submission" date="2019-03" db="EMBL/GenBank/DDBJ databases">
        <title>Candidatus Syntrophosphaera thermopropionivorans: a novel player in syntrophic propionate oxidation during anaerobic digestion.</title>
        <authorList>
            <person name="Dyksma S."/>
        </authorList>
    </citation>
    <scope>NUCLEOTIDE SEQUENCE</scope>
    <source>
        <strain evidence="1">W5</strain>
    </source>
</reference>
<dbReference type="EMBL" id="SMOG01000019">
    <property type="protein sequence ID" value="TDF72715.1"/>
    <property type="molecule type" value="Genomic_DNA"/>
</dbReference>
<protein>
    <submittedName>
        <fullName evidence="1">UDP-N-acetylmuramate--L-alanine ligase</fullName>
        <ecNumber evidence="1">6.3.2.8</ecNumber>
    </submittedName>
</protein>
<proteinExistence type="predicted"/>
<evidence type="ECO:0000313" key="2">
    <source>
        <dbReference type="Proteomes" id="UP000294588"/>
    </source>
</evidence>